<keyword evidence="3" id="KW-0031">Aminopeptidase</keyword>
<keyword evidence="3" id="KW-0378">Hydrolase</keyword>
<evidence type="ECO:0000313" key="4">
    <source>
        <dbReference type="Proteomes" id="UP000706172"/>
    </source>
</evidence>
<dbReference type="PANTHER" id="PTHR46112">
    <property type="entry name" value="AMINOPEPTIDASE"/>
    <property type="match status" value="1"/>
</dbReference>
<keyword evidence="3" id="KW-0645">Protease</keyword>
<dbReference type="InterPro" id="IPR050659">
    <property type="entry name" value="Peptidase_M24B"/>
</dbReference>
<comment type="caution">
    <text evidence="3">The sequence shown here is derived from an EMBL/GenBank/DDBJ whole genome shotgun (WGS) entry which is preliminary data.</text>
</comment>
<protein>
    <submittedName>
        <fullName evidence="3">Aminopeptidase P family protein</fullName>
    </submittedName>
</protein>
<accession>A0A931G8Q9</accession>
<dbReference type="InterPro" id="IPR000587">
    <property type="entry name" value="Creatinase_N"/>
</dbReference>
<evidence type="ECO:0000313" key="3">
    <source>
        <dbReference type="EMBL" id="MBG0779988.1"/>
    </source>
</evidence>
<dbReference type="InterPro" id="IPR000994">
    <property type="entry name" value="Pept_M24"/>
</dbReference>
<proteinExistence type="predicted"/>
<dbReference type="EMBL" id="JACCQK010000527">
    <property type="protein sequence ID" value="MBG0779988.1"/>
    <property type="molecule type" value="Genomic_DNA"/>
</dbReference>
<dbReference type="SUPFAM" id="SSF53092">
    <property type="entry name" value="Creatinase/prolidase N-terminal domain"/>
    <property type="match status" value="1"/>
</dbReference>
<reference evidence="3" key="1">
    <citation type="submission" date="2020-07" db="EMBL/GenBank/DDBJ databases">
        <title>Severe corrosion of carbon steel in oil field produced water can be linked to methanogenic archaea containing a special type of NiFe hydrogenase.</title>
        <authorList>
            <person name="Lahme S."/>
            <person name="Mand J."/>
            <person name="Longwell J."/>
            <person name="Smith R."/>
            <person name="Enning D."/>
        </authorList>
    </citation>
    <scope>NUCLEOTIDE SEQUENCE</scope>
    <source>
        <strain evidence="3">MIC098Bin6</strain>
    </source>
</reference>
<dbReference type="Pfam" id="PF01321">
    <property type="entry name" value="Creatinase_N"/>
    <property type="match status" value="1"/>
</dbReference>
<gene>
    <name evidence="3" type="ORF">H0S81_08690</name>
</gene>
<organism evidence="3 4">
    <name type="scientific">Desulfotignum balticum</name>
    <dbReference type="NCBI Taxonomy" id="115781"/>
    <lineage>
        <taxon>Bacteria</taxon>
        <taxon>Pseudomonadati</taxon>
        <taxon>Thermodesulfobacteriota</taxon>
        <taxon>Desulfobacteria</taxon>
        <taxon>Desulfobacterales</taxon>
        <taxon>Desulfobacteraceae</taxon>
        <taxon>Desulfotignum</taxon>
    </lineage>
</organism>
<dbReference type="Gene3D" id="3.90.230.10">
    <property type="entry name" value="Creatinase/methionine aminopeptidase superfamily"/>
    <property type="match status" value="1"/>
</dbReference>
<evidence type="ECO:0000259" key="1">
    <source>
        <dbReference type="Pfam" id="PF00557"/>
    </source>
</evidence>
<feature type="domain" description="Peptidase M24" evidence="1">
    <location>
        <begin position="150"/>
        <end position="299"/>
    </location>
</feature>
<evidence type="ECO:0000259" key="2">
    <source>
        <dbReference type="Pfam" id="PF01321"/>
    </source>
</evidence>
<sequence length="299" mass="32912">MTINDQLCHIVPGKELSARIRDLQIRLKNQGLDGALVIQKADLFYYTGTTQNGWLYVPEDGDAVFMVFKSVERAKAEARLPVIPVLSPKKIPDILSQQGLGLPETLGLELDVLPAAQYLMFKEIFNTSHIQDVSFEIRSQRAVKSEFEIQCMQRAGLMADRVAQQVTQLIRPGMPEIELAGLLEAYARKLGHQGLIRMRLWDNHLFYGHIMCGAAAAVPGAFASPTAGAGLNPSIGQGPGRDVIRPNEPVLVDYVFSLDGYLADHTRIFSLGPRPDDLQKAHEAMLTIQESVRTAAVPG</sequence>
<dbReference type="Pfam" id="PF00557">
    <property type="entry name" value="Peptidase_M24"/>
    <property type="match status" value="1"/>
</dbReference>
<feature type="non-terminal residue" evidence="3">
    <location>
        <position position="299"/>
    </location>
</feature>
<dbReference type="SUPFAM" id="SSF55920">
    <property type="entry name" value="Creatinase/aminopeptidase"/>
    <property type="match status" value="1"/>
</dbReference>
<dbReference type="CDD" id="cd01066">
    <property type="entry name" value="APP_MetAP"/>
    <property type="match status" value="1"/>
</dbReference>
<dbReference type="InterPro" id="IPR029149">
    <property type="entry name" value="Creatin/AminoP/Spt16_N"/>
</dbReference>
<dbReference type="GO" id="GO:0004177">
    <property type="term" value="F:aminopeptidase activity"/>
    <property type="evidence" value="ECO:0007669"/>
    <property type="project" value="UniProtKB-KW"/>
</dbReference>
<dbReference type="Proteomes" id="UP000706172">
    <property type="component" value="Unassembled WGS sequence"/>
</dbReference>
<dbReference type="AlphaFoldDB" id="A0A931G8Q9"/>
<dbReference type="InterPro" id="IPR036005">
    <property type="entry name" value="Creatinase/aminopeptidase-like"/>
</dbReference>
<dbReference type="Gene3D" id="3.40.350.10">
    <property type="entry name" value="Creatinase/prolidase N-terminal domain"/>
    <property type="match status" value="1"/>
</dbReference>
<dbReference type="PANTHER" id="PTHR46112:SF2">
    <property type="entry name" value="XAA-PRO AMINOPEPTIDASE P-RELATED"/>
    <property type="match status" value="1"/>
</dbReference>
<name>A0A931G8Q9_9BACT</name>
<feature type="domain" description="Creatinase N-terminal" evidence="2">
    <location>
        <begin position="19"/>
        <end position="143"/>
    </location>
</feature>